<organism evidence="4 5">
    <name type="scientific">Trinickia terrae</name>
    <dbReference type="NCBI Taxonomy" id="2571161"/>
    <lineage>
        <taxon>Bacteria</taxon>
        <taxon>Pseudomonadati</taxon>
        <taxon>Pseudomonadota</taxon>
        <taxon>Betaproteobacteria</taxon>
        <taxon>Burkholderiales</taxon>
        <taxon>Burkholderiaceae</taxon>
        <taxon>Trinickia</taxon>
    </lineage>
</organism>
<comment type="caution">
    <text evidence="4">The sequence shown here is derived from an EMBL/GenBank/DDBJ whole genome shotgun (WGS) entry which is preliminary data.</text>
</comment>
<dbReference type="CDD" id="cd13921">
    <property type="entry name" value="Amicyanin"/>
    <property type="match status" value="1"/>
</dbReference>
<dbReference type="InterPro" id="IPR008972">
    <property type="entry name" value="Cupredoxin"/>
</dbReference>
<dbReference type="PANTHER" id="PTHR36507:SF1">
    <property type="entry name" value="BLL1555 PROTEIN"/>
    <property type="match status" value="1"/>
</dbReference>
<dbReference type="InterPro" id="IPR052721">
    <property type="entry name" value="ET_Amicyanin"/>
</dbReference>
<evidence type="ECO:0000313" key="5">
    <source>
        <dbReference type="Proteomes" id="UP000305539"/>
    </source>
</evidence>
<dbReference type="EMBL" id="SWJE01000026">
    <property type="protein sequence ID" value="TKC78957.1"/>
    <property type="molecule type" value="Genomic_DNA"/>
</dbReference>
<dbReference type="Proteomes" id="UP000305539">
    <property type="component" value="Unassembled WGS sequence"/>
</dbReference>
<dbReference type="InterPro" id="IPR028096">
    <property type="entry name" value="EfeO_Cupredoxin"/>
</dbReference>
<accession>A0A4U1HHG7</accession>
<proteinExistence type="predicted"/>
<dbReference type="InterPro" id="IPR035668">
    <property type="entry name" value="Amicyanin"/>
</dbReference>
<feature type="domain" description="EfeO-type cupredoxin-like" evidence="3">
    <location>
        <begin position="17"/>
        <end position="117"/>
    </location>
</feature>
<dbReference type="Pfam" id="PF13473">
    <property type="entry name" value="Cupredoxin_1"/>
    <property type="match status" value="1"/>
</dbReference>
<comment type="subcellular location">
    <subcellularLocation>
        <location evidence="1">Periplasm</location>
    </subcellularLocation>
</comment>
<dbReference type="Gene3D" id="2.60.40.420">
    <property type="entry name" value="Cupredoxins - blue copper proteins"/>
    <property type="match status" value="1"/>
</dbReference>
<keyword evidence="5" id="KW-1185">Reference proteome</keyword>
<protein>
    <submittedName>
        <fullName evidence="4">Copper-binding protein</fullName>
    </submittedName>
</protein>
<gene>
    <name evidence="4" type="ORF">FAZ69_31450</name>
</gene>
<evidence type="ECO:0000313" key="4">
    <source>
        <dbReference type="EMBL" id="TKC78957.1"/>
    </source>
</evidence>
<feature type="chain" id="PRO_5020474243" evidence="2">
    <location>
        <begin position="28"/>
        <end position="118"/>
    </location>
</feature>
<keyword evidence="2" id="KW-0732">Signal</keyword>
<evidence type="ECO:0000256" key="1">
    <source>
        <dbReference type="ARBA" id="ARBA00004418"/>
    </source>
</evidence>
<evidence type="ECO:0000256" key="2">
    <source>
        <dbReference type="SAM" id="SignalP"/>
    </source>
</evidence>
<reference evidence="4 5" key="1">
    <citation type="submission" date="2019-04" db="EMBL/GenBank/DDBJ databases">
        <title>Trinickia sp. 7GSK02, isolated from subtropical forest soil.</title>
        <authorList>
            <person name="Gao Z.-H."/>
            <person name="Qiu L.-H."/>
        </authorList>
    </citation>
    <scope>NUCLEOTIDE SEQUENCE [LARGE SCALE GENOMIC DNA]</scope>
    <source>
        <strain evidence="4 5">7GSK02</strain>
    </source>
</reference>
<dbReference type="PANTHER" id="PTHR36507">
    <property type="entry name" value="BLL1555 PROTEIN"/>
    <property type="match status" value="1"/>
</dbReference>
<evidence type="ECO:0000259" key="3">
    <source>
        <dbReference type="Pfam" id="PF13473"/>
    </source>
</evidence>
<dbReference type="OrthoDB" id="9757546at2"/>
<dbReference type="SUPFAM" id="SSF49503">
    <property type="entry name" value="Cupredoxins"/>
    <property type="match status" value="1"/>
</dbReference>
<dbReference type="AlphaFoldDB" id="A0A4U1HHG7"/>
<dbReference type="GO" id="GO:0042597">
    <property type="term" value="C:periplasmic space"/>
    <property type="evidence" value="ECO:0007669"/>
    <property type="project" value="UniProtKB-SubCell"/>
</dbReference>
<name>A0A4U1HHG7_9BURK</name>
<sequence>MRERRGASGARARVGLAVAIAVLLATAAPLHADAAPATFVVTIEQMRFDPPVLTVRRGDRVVWVNKDLFPHTASAASKAFDSRSIAPNATWSYVARMPGSFPYGCDFHPTMRGTLIVR</sequence>
<feature type="signal peptide" evidence="2">
    <location>
        <begin position="1"/>
        <end position="27"/>
    </location>
</feature>